<evidence type="ECO:0000313" key="2">
    <source>
        <dbReference type="WBParaSite" id="PS1159_v2.g15853.t1"/>
    </source>
</evidence>
<sequence length="367" mass="41763">MAFIDEDELNMNEKEMKPSQLSFRYGTSIMPTLVRGVIGKLPPHLNIIDPRKFDDEAKMDFAANLSTSRRRGKHLELDGRYPSVSALLGAAEDDLTKLHKWQADKVLELGYDGLRKYMEKAEEENRGYIEGIIPFLKTIKKTDWMKLEKATKNHYYCFQGRFDAIIEIEGEPTLVDWKTVSSASYKHHGVNDLKRLYGVPLQVCAYIACVNTDPDYQAMPKIKQGAVVLAYEDGRPAEAVIIRQDDLKEYYKTLAEKINSFWWKMLHPRKGDKDRNGNINFVFNPALHPPASKEDNKEPDVVVLDDEVIIDSPTASTEDQKPKEEVTEKPAKTEQYYAIFEAKSKKATTTTSDGNSNSKVKKSVFGV</sequence>
<proteinExistence type="predicted"/>
<name>A0AC35FBQ8_9BILA</name>
<dbReference type="Proteomes" id="UP000887580">
    <property type="component" value="Unplaced"/>
</dbReference>
<evidence type="ECO:0000313" key="1">
    <source>
        <dbReference type="Proteomes" id="UP000887580"/>
    </source>
</evidence>
<organism evidence="1 2">
    <name type="scientific">Panagrolaimus sp. PS1159</name>
    <dbReference type="NCBI Taxonomy" id="55785"/>
    <lineage>
        <taxon>Eukaryota</taxon>
        <taxon>Metazoa</taxon>
        <taxon>Ecdysozoa</taxon>
        <taxon>Nematoda</taxon>
        <taxon>Chromadorea</taxon>
        <taxon>Rhabditida</taxon>
        <taxon>Tylenchina</taxon>
        <taxon>Panagrolaimomorpha</taxon>
        <taxon>Panagrolaimoidea</taxon>
        <taxon>Panagrolaimidae</taxon>
        <taxon>Panagrolaimus</taxon>
    </lineage>
</organism>
<accession>A0AC35FBQ8</accession>
<dbReference type="WBParaSite" id="PS1159_v2.g15853.t1">
    <property type="protein sequence ID" value="PS1159_v2.g15853.t1"/>
    <property type="gene ID" value="PS1159_v2.g15853"/>
</dbReference>
<reference evidence="2" key="1">
    <citation type="submission" date="2022-11" db="UniProtKB">
        <authorList>
            <consortium name="WormBaseParasite"/>
        </authorList>
    </citation>
    <scope>IDENTIFICATION</scope>
</reference>
<protein>
    <submittedName>
        <fullName evidence="2">PD-(D/E)XK endonuclease-like domain-containing protein</fullName>
    </submittedName>
</protein>